<dbReference type="InterPro" id="IPR001296">
    <property type="entry name" value="Glyco_trans_1"/>
</dbReference>
<keyword evidence="3" id="KW-0167">Capsid protein</keyword>
<reference evidence="4" key="1">
    <citation type="submission" date="2016-11" db="EMBL/GenBank/DDBJ databases">
        <authorList>
            <person name="Varghese N."/>
            <person name="Submissions S."/>
        </authorList>
    </citation>
    <scope>NUCLEOTIDE SEQUENCE [LARGE SCALE GENOMIC DNA]</scope>
    <source>
        <strain evidence="4">USBA-503</strain>
    </source>
</reference>
<dbReference type="Gene3D" id="3.40.50.2000">
    <property type="entry name" value="Glycogen Phosphorylase B"/>
    <property type="match status" value="2"/>
</dbReference>
<evidence type="ECO:0000313" key="3">
    <source>
        <dbReference type="EMBL" id="SHK13150.1"/>
    </source>
</evidence>
<keyword evidence="3" id="KW-0946">Virion</keyword>
<dbReference type="InterPro" id="IPR050194">
    <property type="entry name" value="Glycosyltransferase_grp1"/>
</dbReference>
<dbReference type="EMBL" id="FRAF01000009">
    <property type="protein sequence ID" value="SHK13150.1"/>
    <property type="molecule type" value="Genomic_DNA"/>
</dbReference>
<feature type="domain" description="Glycosyl transferase family 1" evidence="1">
    <location>
        <begin position="182"/>
        <end position="339"/>
    </location>
</feature>
<gene>
    <name evidence="3" type="ORF">SAMN05443507_1093</name>
</gene>
<dbReference type="GO" id="GO:0016757">
    <property type="term" value="F:glycosyltransferase activity"/>
    <property type="evidence" value="ECO:0007669"/>
    <property type="project" value="InterPro"/>
</dbReference>
<name>A0A1M6PYY3_9BACL</name>
<protein>
    <submittedName>
        <fullName evidence="3">Spore coat protein SA</fullName>
    </submittedName>
</protein>
<evidence type="ECO:0000313" key="4">
    <source>
        <dbReference type="Proteomes" id="UP000184016"/>
    </source>
</evidence>
<organism evidence="3 4">
    <name type="scientific">Alicyclobacillus tolerans</name>
    <dbReference type="NCBI Taxonomy" id="90970"/>
    <lineage>
        <taxon>Bacteria</taxon>
        <taxon>Bacillati</taxon>
        <taxon>Bacillota</taxon>
        <taxon>Bacilli</taxon>
        <taxon>Bacillales</taxon>
        <taxon>Alicyclobacillaceae</taxon>
        <taxon>Alicyclobacillus</taxon>
    </lineage>
</organism>
<dbReference type="PANTHER" id="PTHR45947:SF3">
    <property type="entry name" value="SULFOQUINOVOSYL TRANSFERASE SQD2"/>
    <property type="match status" value="1"/>
</dbReference>
<dbReference type="InterPro" id="IPR028098">
    <property type="entry name" value="Glyco_trans_4-like_N"/>
</dbReference>
<dbReference type="AlphaFoldDB" id="A0A1M6PYY3"/>
<dbReference type="PANTHER" id="PTHR45947">
    <property type="entry name" value="SULFOQUINOVOSYL TRANSFERASE SQD2"/>
    <property type="match status" value="1"/>
</dbReference>
<dbReference type="CDD" id="cd03801">
    <property type="entry name" value="GT4_PimA-like"/>
    <property type="match status" value="1"/>
</dbReference>
<sequence length="363" mass="41372">MKVAIVAPEGLPIPPLRGGSVQIYIDSLSHAFQQIGFQDYEIIAPGKKLEGIKLSLDRDAYRKQTLRILQQVQPDWIQIENRPLLIPLIRHKFPNSKILLNLHSTTFLQPRHKSQAEMKDILCNADHVIVNSLYLKETIAKRFELKEKNWQANVIYPGVNLEKFFPRMENDALFSSVSRNPHTLRLLFVGRIIRQKGLHVLLQALHILGSYNLPIQLTVAGRTPPWEKKYGREIEALAENLPVQKLGFVSPSQLPVLYRETDIFVCPSQQDEAFGMVNLEAMSSGLPVIASRIGGIPELVTEETGILIDKPQYPEEFVSAIQLLYNHPRLRQTLSHSARVRAEQFSWIQTATHFYSLYVQSGM</sequence>
<keyword evidence="4" id="KW-1185">Reference proteome</keyword>
<evidence type="ECO:0000259" key="1">
    <source>
        <dbReference type="Pfam" id="PF00534"/>
    </source>
</evidence>
<dbReference type="Pfam" id="PF00534">
    <property type="entry name" value="Glycos_transf_1"/>
    <property type="match status" value="1"/>
</dbReference>
<proteinExistence type="predicted"/>
<dbReference type="Pfam" id="PF13439">
    <property type="entry name" value="Glyco_transf_4"/>
    <property type="match status" value="1"/>
</dbReference>
<evidence type="ECO:0000259" key="2">
    <source>
        <dbReference type="Pfam" id="PF13439"/>
    </source>
</evidence>
<dbReference type="SUPFAM" id="SSF53756">
    <property type="entry name" value="UDP-Glycosyltransferase/glycogen phosphorylase"/>
    <property type="match status" value="1"/>
</dbReference>
<accession>A0A1M6PYY3</accession>
<dbReference type="STRING" id="1830138.SAMN05443507_1093"/>
<feature type="domain" description="Glycosyltransferase subfamily 4-like N-terminal" evidence="2">
    <location>
        <begin position="52"/>
        <end position="163"/>
    </location>
</feature>
<dbReference type="Proteomes" id="UP000184016">
    <property type="component" value="Unassembled WGS sequence"/>
</dbReference>